<feature type="domain" description="WYL" evidence="1">
    <location>
        <begin position="159"/>
        <end position="227"/>
    </location>
</feature>
<dbReference type="PROSITE" id="PS52050">
    <property type="entry name" value="WYL"/>
    <property type="match status" value="1"/>
</dbReference>
<reference evidence="2 3" key="1">
    <citation type="submission" date="2018-06" db="EMBL/GenBank/DDBJ databases">
        <title>Genomic Encyclopedia of Type Strains, Phase IV (KMG-IV): sequencing the most valuable type-strain genomes for metagenomic binning, comparative biology and taxonomic classification.</title>
        <authorList>
            <person name="Goeker M."/>
        </authorList>
    </citation>
    <scope>NUCLEOTIDE SEQUENCE [LARGE SCALE GENOMIC DNA]</scope>
    <source>
        <strain evidence="2 3">DSM 25532</strain>
    </source>
</reference>
<proteinExistence type="predicted"/>
<sequence length="306" mass="35359">MNQFRSRSSAATSRRVGRTRRPIQRILQIHGLLIAKRFPNCSTLAREIEVTPKTIQRDLNFMRDEMSLPLEYHEREHGYFYTTPVTEFPLLQLSRRDMLALFLARRALEPLHGTRLEKLLAESFEKIAEAATGTVSFRWTELDAAFSVKTTGVVAADLEFFSTLLDAVLERREVTFDYLKLGATRPEQRKVRPYHIGRVEQGWYLTAYDLARRAERTFALPRMRHLTLLKTRFAPPADFDAAKHLAGGFGVWSYELEGRKQEMVRLLFTGYAARVVAERQWHPSQEIVAKKDGSIEFRLQDLAGKN</sequence>
<evidence type="ECO:0000259" key="1">
    <source>
        <dbReference type="Pfam" id="PF13280"/>
    </source>
</evidence>
<name>A0A366H7H3_9BACT</name>
<accession>A0A366H7H3</accession>
<dbReference type="EMBL" id="QNRR01000012">
    <property type="protein sequence ID" value="RBP38122.1"/>
    <property type="molecule type" value="Genomic_DNA"/>
</dbReference>
<keyword evidence="3" id="KW-1185">Reference proteome</keyword>
<dbReference type="AlphaFoldDB" id="A0A366H7H3"/>
<dbReference type="RefSeq" id="WP_113961243.1">
    <property type="nucleotide sequence ID" value="NZ_QNRR01000012.1"/>
</dbReference>
<dbReference type="OrthoDB" id="9767131at2"/>
<dbReference type="GO" id="GO:0003677">
    <property type="term" value="F:DNA binding"/>
    <property type="evidence" value="ECO:0007669"/>
    <property type="project" value="UniProtKB-KW"/>
</dbReference>
<gene>
    <name evidence="2" type="ORF">DES53_112120</name>
</gene>
<dbReference type="Proteomes" id="UP000253426">
    <property type="component" value="Unassembled WGS sequence"/>
</dbReference>
<organism evidence="2 3">
    <name type="scientific">Roseimicrobium gellanilyticum</name>
    <dbReference type="NCBI Taxonomy" id="748857"/>
    <lineage>
        <taxon>Bacteria</taxon>
        <taxon>Pseudomonadati</taxon>
        <taxon>Verrucomicrobiota</taxon>
        <taxon>Verrucomicrobiia</taxon>
        <taxon>Verrucomicrobiales</taxon>
        <taxon>Verrucomicrobiaceae</taxon>
        <taxon>Roseimicrobium</taxon>
    </lineage>
</organism>
<comment type="caution">
    <text evidence="2">The sequence shown here is derived from an EMBL/GenBank/DDBJ whole genome shotgun (WGS) entry which is preliminary data.</text>
</comment>
<evidence type="ECO:0000313" key="2">
    <source>
        <dbReference type="EMBL" id="RBP38122.1"/>
    </source>
</evidence>
<protein>
    <submittedName>
        <fullName evidence="2">Putative DNA-binding transcriptional regulator YafY</fullName>
    </submittedName>
</protein>
<dbReference type="PANTHER" id="PTHR34580:SF9">
    <property type="entry name" value="SLL5097 PROTEIN"/>
    <property type="match status" value="1"/>
</dbReference>
<dbReference type="PANTHER" id="PTHR34580">
    <property type="match status" value="1"/>
</dbReference>
<dbReference type="InterPro" id="IPR026881">
    <property type="entry name" value="WYL_dom"/>
</dbReference>
<evidence type="ECO:0000313" key="3">
    <source>
        <dbReference type="Proteomes" id="UP000253426"/>
    </source>
</evidence>
<keyword evidence="2" id="KW-0238">DNA-binding</keyword>
<dbReference type="Pfam" id="PF13280">
    <property type="entry name" value="WYL"/>
    <property type="match status" value="1"/>
</dbReference>
<dbReference type="InterPro" id="IPR051534">
    <property type="entry name" value="CBASS_pafABC_assoc_protein"/>
</dbReference>